<dbReference type="InterPro" id="IPR029058">
    <property type="entry name" value="AB_hydrolase_fold"/>
</dbReference>
<dbReference type="PANTHER" id="PTHR40111">
    <property type="entry name" value="CEPHALOSPORIN-C DEACETYLASE"/>
    <property type="match status" value="1"/>
</dbReference>
<gene>
    <name evidence="4" type="ORF">I6N95_21535</name>
</gene>
<dbReference type="GO" id="GO:0005976">
    <property type="term" value="P:polysaccharide metabolic process"/>
    <property type="evidence" value="ECO:0007669"/>
    <property type="project" value="TreeGrafter"/>
</dbReference>
<feature type="active site" description="Charge relay system" evidence="1">
    <location>
        <position position="296"/>
    </location>
</feature>
<dbReference type="InterPro" id="IPR008391">
    <property type="entry name" value="AXE1_dom"/>
</dbReference>
<evidence type="ECO:0000256" key="1">
    <source>
        <dbReference type="PIRSR" id="PIRSR639069-1"/>
    </source>
</evidence>
<dbReference type="AlphaFoldDB" id="A0A940PIN7"/>
<keyword evidence="5" id="KW-1185">Reference proteome</keyword>
<dbReference type="PANTHER" id="PTHR40111:SF1">
    <property type="entry name" value="CEPHALOSPORIN-C DEACETYLASE"/>
    <property type="match status" value="1"/>
</dbReference>
<dbReference type="SUPFAM" id="SSF53474">
    <property type="entry name" value="alpha/beta-Hydrolases"/>
    <property type="match status" value="1"/>
</dbReference>
<proteinExistence type="predicted"/>
<accession>A0A940PIN7</accession>
<organism evidence="4 5">
    <name type="scientific">Vagococcus allomyrinae</name>
    <dbReference type="NCBI Taxonomy" id="2794353"/>
    <lineage>
        <taxon>Bacteria</taxon>
        <taxon>Bacillati</taxon>
        <taxon>Bacillota</taxon>
        <taxon>Bacilli</taxon>
        <taxon>Lactobacillales</taxon>
        <taxon>Enterococcaceae</taxon>
        <taxon>Vagococcus</taxon>
    </lineage>
</organism>
<dbReference type="Gene3D" id="3.40.50.1820">
    <property type="entry name" value="alpha/beta hydrolase"/>
    <property type="match status" value="1"/>
</dbReference>
<sequence>MSVEEMAQYLGCDEAPVDFALFWENELSKLSEWEPVYELKEMAVVLAFAVCYELRFISLDGSSIYSKVILPKKLKPTSVMLRFHGYQGRSADWSEAFKYVAEGVAVVMMDVRGQAGKSEDFSQVKGNTVKGHIVRGMLEGPSHLFYRQVYLDIGLLGKIIGQLPQTKGCPLISFGESQGGALALIAGAILPEVERVFAIYPFLSDFRRVLALKYEAEAYDDLYRHFKFTDPFHRQAEQVFETLGYIDVKNFASLIKGDVTMICGLLDDVCPPSTQFAIYNRLTAVKEMLIMPEYGHEALNVDCQDLLFSWATGKNLC</sequence>
<dbReference type="GO" id="GO:0052689">
    <property type="term" value="F:carboxylic ester hydrolase activity"/>
    <property type="evidence" value="ECO:0007669"/>
    <property type="project" value="TreeGrafter"/>
</dbReference>
<dbReference type="EMBL" id="JAEEGA010000017">
    <property type="protein sequence ID" value="MBP1043613.1"/>
    <property type="molecule type" value="Genomic_DNA"/>
</dbReference>
<feature type="active site" description="Nucleophile" evidence="1">
    <location>
        <position position="177"/>
    </location>
</feature>
<name>A0A940PIN7_9ENTE</name>
<feature type="active site" description="Charge relay system" evidence="1">
    <location>
        <position position="267"/>
    </location>
</feature>
<evidence type="ECO:0000259" key="3">
    <source>
        <dbReference type="Pfam" id="PF05448"/>
    </source>
</evidence>
<comment type="caution">
    <text evidence="4">The sequence shown here is derived from an EMBL/GenBank/DDBJ whole genome shotgun (WGS) entry which is preliminary data.</text>
</comment>
<evidence type="ECO:0000256" key="2">
    <source>
        <dbReference type="PIRSR" id="PIRSR639069-2"/>
    </source>
</evidence>
<dbReference type="Proteomes" id="UP000674938">
    <property type="component" value="Unassembled WGS sequence"/>
</dbReference>
<dbReference type="Pfam" id="PF05448">
    <property type="entry name" value="AXE1"/>
    <property type="match status" value="1"/>
</dbReference>
<feature type="domain" description="Acetyl xylan esterase" evidence="3">
    <location>
        <begin position="1"/>
        <end position="312"/>
    </location>
</feature>
<dbReference type="InterPro" id="IPR039069">
    <property type="entry name" value="CE7"/>
</dbReference>
<feature type="binding site" evidence="2">
    <location>
        <position position="86"/>
    </location>
    <ligand>
        <name>substrate</name>
    </ligand>
</feature>
<evidence type="ECO:0000313" key="5">
    <source>
        <dbReference type="Proteomes" id="UP000674938"/>
    </source>
</evidence>
<evidence type="ECO:0000313" key="4">
    <source>
        <dbReference type="EMBL" id="MBP1043613.1"/>
    </source>
</evidence>
<protein>
    <submittedName>
        <fullName evidence="4">Acetylxylan esterase</fullName>
    </submittedName>
</protein>
<reference evidence="4" key="1">
    <citation type="submission" date="2020-12" db="EMBL/GenBank/DDBJ databases">
        <title>Vagococcus allomyrinae sp. nov. and Enterococcus lavae sp. nov., isolated from the larvae of Allomyrina dichotoma.</title>
        <authorList>
            <person name="Lee S.D."/>
        </authorList>
    </citation>
    <scope>NUCLEOTIDE SEQUENCE</scope>
    <source>
        <strain evidence="4">BWB3-3</strain>
    </source>
</reference>